<dbReference type="EMBL" id="AYSO01000015">
    <property type="protein sequence ID" value="KIE47291.1"/>
    <property type="molecule type" value="Genomic_DNA"/>
</dbReference>
<dbReference type="PANTHER" id="PTHR13767:SF2">
    <property type="entry name" value="PSEUDOURIDYLATE SYNTHASE TRUB1"/>
    <property type="match status" value="1"/>
</dbReference>
<dbReference type="InterPro" id="IPR020103">
    <property type="entry name" value="PsdUridine_synth_cat_dom_sf"/>
</dbReference>
<evidence type="ECO:0000256" key="4">
    <source>
        <dbReference type="ARBA" id="ARBA00023235"/>
    </source>
</evidence>
<sequence>MNLNRENKDISNKKNIFGILNIYKPTKITSFDVVRIIRKLTNEKKVGHCGTLDPEACGVLPICIGKATKAIDYIMENNKVYVAELKLGEVTDTYDIEGKVIRQCDVNVTVEEVMEAVYSFKGNIKQVPPMYSALKVNGKKLYELAREGIEIEREARSITIHDIKVLEINLPYVKMEVNCSKGTYIRSLCYDIGEKLGCGAMMSALERTATGKFTKENSINIESLNKENIYDYIIPIENAFLNYPKVVANIKFKTLLLNGVILKDKSFTSNILKDEIYRVYDEENNLVGIGRKNDVGFKLIKVLV</sequence>
<dbReference type="SUPFAM" id="SSF55120">
    <property type="entry name" value="Pseudouridine synthase"/>
    <property type="match status" value="1"/>
</dbReference>
<evidence type="ECO:0000313" key="9">
    <source>
        <dbReference type="Proteomes" id="UP000031366"/>
    </source>
</evidence>
<dbReference type="Pfam" id="PF01509">
    <property type="entry name" value="TruB_N"/>
    <property type="match status" value="1"/>
</dbReference>
<dbReference type="GO" id="GO:0003723">
    <property type="term" value="F:RNA binding"/>
    <property type="evidence" value="ECO:0007669"/>
    <property type="project" value="InterPro"/>
</dbReference>
<feature type="active site" description="Nucleophile" evidence="5">
    <location>
        <position position="53"/>
    </location>
</feature>
<dbReference type="GO" id="GO:0031119">
    <property type="term" value="P:tRNA pseudouridine synthesis"/>
    <property type="evidence" value="ECO:0007669"/>
    <property type="project" value="UniProtKB-UniRule"/>
</dbReference>
<dbReference type="HAMAP" id="MF_01080">
    <property type="entry name" value="TruB_bact"/>
    <property type="match status" value="1"/>
</dbReference>
<dbReference type="InterPro" id="IPR032819">
    <property type="entry name" value="TruB_C"/>
</dbReference>
<comment type="caution">
    <text evidence="8">The sequence shown here is derived from an EMBL/GenBank/DDBJ whole genome shotgun (WGS) entry which is preliminary data.</text>
</comment>
<dbReference type="InterPro" id="IPR014780">
    <property type="entry name" value="tRNA_psdUridine_synth_TruB"/>
</dbReference>
<evidence type="ECO:0000256" key="2">
    <source>
        <dbReference type="ARBA" id="ARBA00005642"/>
    </source>
</evidence>
<protein>
    <recommendedName>
        <fullName evidence="5">tRNA pseudouridine synthase B</fullName>
        <ecNumber evidence="5">5.4.99.25</ecNumber>
    </recommendedName>
    <alternativeName>
        <fullName evidence="5">tRNA pseudouridine(55) synthase</fullName>
        <shortName evidence="5">Psi55 synthase</shortName>
    </alternativeName>
    <alternativeName>
        <fullName evidence="5">tRNA pseudouridylate synthase</fullName>
    </alternativeName>
    <alternativeName>
        <fullName evidence="5">tRNA-uridine isomerase</fullName>
    </alternativeName>
</protein>
<name>A0A0C1RA15_9CLOT</name>
<dbReference type="InterPro" id="IPR002501">
    <property type="entry name" value="PsdUridine_synth_N"/>
</dbReference>
<dbReference type="EC" id="5.4.99.25" evidence="5"/>
<dbReference type="Proteomes" id="UP000031366">
    <property type="component" value="Unassembled WGS sequence"/>
</dbReference>
<reference evidence="8 9" key="1">
    <citation type="journal article" date="2015" name="Infect. Genet. Evol.">
        <title>Genomic sequences of six botulinum neurotoxin-producing strains representing three clostridial species illustrate the mobility and diversity of botulinum neurotoxin genes.</title>
        <authorList>
            <person name="Smith T.J."/>
            <person name="Hill K.K."/>
            <person name="Xie G."/>
            <person name="Foley B.T."/>
            <person name="Williamson C.H."/>
            <person name="Foster J.T."/>
            <person name="Johnson S.L."/>
            <person name="Chertkov O."/>
            <person name="Teshima H."/>
            <person name="Gibbons H.S."/>
            <person name="Johnsky L.A."/>
            <person name="Karavis M.A."/>
            <person name="Smith L.A."/>
        </authorList>
    </citation>
    <scope>NUCLEOTIDE SEQUENCE [LARGE SCALE GENOMIC DNA]</scope>
    <source>
        <strain evidence="8 9">CDC 2741</strain>
    </source>
</reference>
<comment type="function">
    <text evidence="5">Responsible for synthesis of pseudouridine from uracil-55 in the psi GC loop of transfer RNAs.</text>
</comment>
<evidence type="ECO:0000259" key="7">
    <source>
        <dbReference type="Pfam" id="PF16198"/>
    </source>
</evidence>
<evidence type="ECO:0000259" key="6">
    <source>
        <dbReference type="Pfam" id="PF01509"/>
    </source>
</evidence>
<feature type="domain" description="tRNA pseudouridylate synthase B C-terminal" evidence="7">
    <location>
        <begin position="186"/>
        <end position="227"/>
    </location>
</feature>
<comment type="similarity">
    <text evidence="2 5">Belongs to the pseudouridine synthase TruB family. Type 1 subfamily.</text>
</comment>
<keyword evidence="9" id="KW-1185">Reference proteome</keyword>
<dbReference type="AlphaFoldDB" id="A0A0C1RA15"/>
<dbReference type="NCBIfam" id="TIGR00431">
    <property type="entry name" value="TruB"/>
    <property type="match status" value="1"/>
</dbReference>
<dbReference type="GO" id="GO:1990481">
    <property type="term" value="P:mRNA pseudouridine synthesis"/>
    <property type="evidence" value="ECO:0007669"/>
    <property type="project" value="TreeGrafter"/>
</dbReference>
<organism evidence="8 9">
    <name type="scientific">Clostridium argentinense CDC 2741</name>
    <dbReference type="NCBI Taxonomy" id="1418104"/>
    <lineage>
        <taxon>Bacteria</taxon>
        <taxon>Bacillati</taxon>
        <taxon>Bacillota</taxon>
        <taxon>Clostridia</taxon>
        <taxon>Eubacteriales</taxon>
        <taxon>Clostridiaceae</taxon>
        <taxon>Clostridium</taxon>
    </lineage>
</organism>
<keyword evidence="4 5" id="KW-0413">Isomerase</keyword>
<dbReference type="Pfam" id="PF16198">
    <property type="entry name" value="TruB_C_2"/>
    <property type="match status" value="1"/>
</dbReference>
<dbReference type="FunFam" id="3.30.2350.10:FF:000011">
    <property type="entry name" value="tRNA pseudouridine synthase B"/>
    <property type="match status" value="1"/>
</dbReference>
<dbReference type="PANTHER" id="PTHR13767">
    <property type="entry name" value="TRNA-PSEUDOURIDINE SYNTHASE"/>
    <property type="match status" value="1"/>
</dbReference>
<comment type="catalytic activity">
    <reaction evidence="1 5">
        <text>uridine(55) in tRNA = pseudouridine(55) in tRNA</text>
        <dbReference type="Rhea" id="RHEA:42532"/>
        <dbReference type="Rhea" id="RHEA-COMP:10101"/>
        <dbReference type="Rhea" id="RHEA-COMP:10102"/>
        <dbReference type="ChEBI" id="CHEBI:65314"/>
        <dbReference type="ChEBI" id="CHEBI:65315"/>
        <dbReference type="EC" id="5.4.99.25"/>
    </reaction>
</comment>
<dbReference type="GO" id="GO:0160148">
    <property type="term" value="F:tRNA pseudouridine(55) synthase activity"/>
    <property type="evidence" value="ECO:0007669"/>
    <property type="project" value="UniProtKB-EC"/>
</dbReference>
<evidence type="ECO:0000256" key="5">
    <source>
        <dbReference type="HAMAP-Rule" id="MF_01080"/>
    </source>
</evidence>
<accession>A0A0C1RA15</accession>
<evidence type="ECO:0000256" key="1">
    <source>
        <dbReference type="ARBA" id="ARBA00000385"/>
    </source>
</evidence>
<dbReference type="Gene3D" id="3.30.2350.10">
    <property type="entry name" value="Pseudouridine synthase"/>
    <property type="match status" value="1"/>
</dbReference>
<keyword evidence="3 5" id="KW-0819">tRNA processing</keyword>
<gene>
    <name evidence="5 8" type="primary">truB</name>
    <name evidence="8" type="ORF">U732_1167</name>
</gene>
<dbReference type="CDD" id="cd02573">
    <property type="entry name" value="PseudoU_synth_EcTruB"/>
    <property type="match status" value="1"/>
</dbReference>
<feature type="domain" description="Pseudouridine synthase II N-terminal" evidence="6">
    <location>
        <begin position="38"/>
        <end position="185"/>
    </location>
</feature>
<evidence type="ECO:0000256" key="3">
    <source>
        <dbReference type="ARBA" id="ARBA00022694"/>
    </source>
</evidence>
<proteinExistence type="inferred from homology"/>
<dbReference type="STRING" id="29341.RSJ17_14355"/>
<evidence type="ECO:0000313" key="8">
    <source>
        <dbReference type="EMBL" id="KIE47291.1"/>
    </source>
</evidence>